<comment type="caution">
    <text evidence="2">The sequence shown here is derived from an EMBL/GenBank/DDBJ whole genome shotgun (WGS) entry which is preliminary data.</text>
</comment>
<dbReference type="GO" id="GO:0080044">
    <property type="term" value="F:quercetin 7-O-glucosyltransferase activity"/>
    <property type="evidence" value="ECO:0007669"/>
    <property type="project" value="TreeGrafter"/>
</dbReference>
<evidence type="ECO:0000313" key="3">
    <source>
        <dbReference type="Proteomes" id="UP001293254"/>
    </source>
</evidence>
<reference evidence="2" key="1">
    <citation type="submission" date="2020-06" db="EMBL/GenBank/DDBJ databases">
        <authorList>
            <person name="Li T."/>
            <person name="Hu X."/>
            <person name="Zhang T."/>
            <person name="Song X."/>
            <person name="Zhang H."/>
            <person name="Dai N."/>
            <person name="Sheng W."/>
            <person name="Hou X."/>
            <person name="Wei L."/>
        </authorList>
    </citation>
    <scope>NUCLEOTIDE SEQUENCE</scope>
    <source>
        <strain evidence="2">3651</strain>
        <tissue evidence="2">Leaf</tissue>
    </source>
</reference>
<sequence>MMGHHLQELAWELGKSQQPFLWVVRPDVVRGESAALPEEFLEDSKARGLLQMNYRYSCTKWGIGMEINHDVKRNEVAELVKEMMEGKKGKKMRMKAQEWKKIAEAATDIGRMSYVNIDKFIKKGLRFED</sequence>
<dbReference type="PANTHER" id="PTHR11926">
    <property type="entry name" value="GLUCOSYL/GLUCURONOSYL TRANSFERASES"/>
    <property type="match status" value="1"/>
</dbReference>
<dbReference type="GO" id="GO:0080043">
    <property type="term" value="F:quercetin 3-O-glucosyltransferase activity"/>
    <property type="evidence" value="ECO:0007669"/>
    <property type="project" value="TreeGrafter"/>
</dbReference>
<accession>A0AAE1XSB1</accession>
<keyword evidence="3" id="KW-1185">Reference proteome</keyword>
<comment type="similarity">
    <text evidence="1">Belongs to the UDP-glycosyltransferase family.</text>
</comment>
<gene>
    <name evidence="2" type="ORF">Salat_2532200</name>
</gene>
<dbReference type="Gene3D" id="3.40.50.2000">
    <property type="entry name" value="Glycogen Phosphorylase B"/>
    <property type="match status" value="3"/>
</dbReference>
<organism evidence="2 3">
    <name type="scientific">Sesamum alatum</name>
    <dbReference type="NCBI Taxonomy" id="300844"/>
    <lineage>
        <taxon>Eukaryota</taxon>
        <taxon>Viridiplantae</taxon>
        <taxon>Streptophyta</taxon>
        <taxon>Embryophyta</taxon>
        <taxon>Tracheophyta</taxon>
        <taxon>Spermatophyta</taxon>
        <taxon>Magnoliopsida</taxon>
        <taxon>eudicotyledons</taxon>
        <taxon>Gunneridae</taxon>
        <taxon>Pentapetalae</taxon>
        <taxon>asterids</taxon>
        <taxon>lamiids</taxon>
        <taxon>Lamiales</taxon>
        <taxon>Pedaliaceae</taxon>
        <taxon>Sesamum</taxon>
    </lineage>
</organism>
<dbReference type="EMBL" id="JACGWO010000010">
    <property type="protein sequence ID" value="KAK4417067.1"/>
    <property type="molecule type" value="Genomic_DNA"/>
</dbReference>
<dbReference type="AlphaFoldDB" id="A0AAE1XSB1"/>
<proteinExistence type="inferred from homology"/>
<protein>
    <submittedName>
        <fullName evidence="2">7-deoxyloganetin glucosyltransferase</fullName>
    </submittedName>
</protein>
<evidence type="ECO:0000313" key="2">
    <source>
        <dbReference type="EMBL" id="KAK4417067.1"/>
    </source>
</evidence>
<evidence type="ECO:0000256" key="1">
    <source>
        <dbReference type="ARBA" id="ARBA00009995"/>
    </source>
</evidence>
<reference evidence="2" key="2">
    <citation type="journal article" date="2024" name="Plant">
        <title>Genomic evolution and insights into agronomic trait innovations of Sesamum species.</title>
        <authorList>
            <person name="Miao H."/>
            <person name="Wang L."/>
            <person name="Qu L."/>
            <person name="Liu H."/>
            <person name="Sun Y."/>
            <person name="Le M."/>
            <person name="Wang Q."/>
            <person name="Wei S."/>
            <person name="Zheng Y."/>
            <person name="Lin W."/>
            <person name="Duan Y."/>
            <person name="Cao H."/>
            <person name="Xiong S."/>
            <person name="Wang X."/>
            <person name="Wei L."/>
            <person name="Li C."/>
            <person name="Ma Q."/>
            <person name="Ju M."/>
            <person name="Zhao R."/>
            <person name="Li G."/>
            <person name="Mu C."/>
            <person name="Tian Q."/>
            <person name="Mei H."/>
            <person name="Zhang T."/>
            <person name="Gao T."/>
            <person name="Zhang H."/>
        </authorList>
    </citation>
    <scope>NUCLEOTIDE SEQUENCE</scope>
    <source>
        <strain evidence="2">3651</strain>
    </source>
</reference>
<dbReference type="PANTHER" id="PTHR11926:SF1547">
    <property type="entry name" value="GLYCOSYLTRANSFERASE"/>
    <property type="match status" value="1"/>
</dbReference>
<dbReference type="SUPFAM" id="SSF53756">
    <property type="entry name" value="UDP-Glycosyltransferase/glycogen phosphorylase"/>
    <property type="match status" value="1"/>
</dbReference>
<name>A0AAE1XSB1_9LAMI</name>
<dbReference type="Proteomes" id="UP001293254">
    <property type="component" value="Unassembled WGS sequence"/>
</dbReference>